<feature type="non-terminal residue" evidence="5">
    <location>
        <position position="1"/>
    </location>
</feature>
<comment type="similarity">
    <text evidence="1">Belongs to the glycosyl hydrolase 18 family. Chitinase class V subfamily.</text>
</comment>
<dbReference type="RefSeq" id="XP_064670534.1">
    <property type="nucleotide sequence ID" value="XM_064818551.1"/>
</dbReference>
<feature type="compositionally biased region" description="Polar residues" evidence="3">
    <location>
        <begin position="819"/>
        <end position="831"/>
    </location>
</feature>
<dbReference type="GeneID" id="89942677"/>
<dbReference type="Gene3D" id="3.10.50.10">
    <property type="match status" value="1"/>
</dbReference>
<dbReference type="Gene3D" id="3.20.20.80">
    <property type="entry name" value="Glycosidases"/>
    <property type="match status" value="1"/>
</dbReference>
<dbReference type="InterPro" id="IPR017853">
    <property type="entry name" value="GH"/>
</dbReference>
<dbReference type="InterPro" id="IPR001223">
    <property type="entry name" value="Glyco_hydro18_cat"/>
</dbReference>
<dbReference type="GO" id="GO:0005975">
    <property type="term" value="P:carbohydrate metabolic process"/>
    <property type="evidence" value="ECO:0007669"/>
    <property type="project" value="InterPro"/>
</dbReference>
<dbReference type="SUPFAM" id="SSF54556">
    <property type="entry name" value="Chitinase insertion domain"/>
    <property type="match status" value="1"/>
</dbReference>
<dbReference type="Proteomes" id="UP001302812">
    <property type="component" value="Unassembled WGS sequence"/>
</dbReference>
<dbReference type="InterPro" id="IPR050314">
    <property type="entry name" value="Glycosyl_Hydrlase_18"/>
</dbReference>
<evidence type="ECO:0000256" key="3">
    <source>
        <dbReference type="SAM" id="MobiDB-lite"/>
    </source>
</evidence>
<proteinExistence type="inferred from homology"/>
<dbReference type="AlphaFoldDB" id="A0AAN6TEI0"/>
<keyword evidence="5" id="KW-0378">Hydrolase</keyword>
<evidence type="ECO:0000313" key="6">
    <source>
        <dbReference type="Proteomes" id="UP001302812"/>
    </source>
</evidence>
<dbReference type="EC" id="3.2.1.14" evidence="2"/>
<keyword evidence="6" id="KW-1185">Reference proteome</keyword>
<gene>
    <name evidence="5" type="ORF">N656DRAFT_828711</name>
</gene>
<reference evidence="5" key="1">
    <citation type="journal article" date="2023" name="Mol. Phylogenet. Evol.">
        <title>Genome-scale phylogeny and comparative genomics of the fungal order Sordariales.</title>
        <authorList>
            <person name="Hensen N."/>
            <person name="Bonometti L."/>
            <person name="Westerberg I."/>
            <person name="Brannstrom I.O."/>
            <person name="Guillou S."/>
            <person name="Cros-Aarteil S."/>
            <person name="Calhoun S."/>
            <person name="Haridas S."/>
            <person name="Kuo A."/>
            <person name="Mondo S."/>
            <person name="Pangilinan J."/>
            <person name="Riley R."/>
            <person name="LaButti K."/>
            <person name="Andreopoulos B."/>
            <person name="Lipzen A."/>
            <person name="Chen C."/>
            <person name="Yan M."/>
            <person name="Daum C."/>
            <person name="Ng V."/>
            <person name="Clum A."/>
            <person name="Steindorff A."/>
            <person name="Ohm R.A."/>
            <person name="Martin F."/>
            <person name="Silar P."/>
            <person name="Natvig D.O."/>
            <person name="Lalanne C."/>
            <person name="Gautier V."/>
            <person name="Ament-Velasquez S.L."/>
            <person name="Kruys A."/>
            <person name="Hutchinson M.I."/>
            <person name="Powell A.J."/>
            <person name="Barry K."/>
            <person name="Miller A.N."/>
            <person name="Grigoriev I.V."/>
            <person name="Debuchy R."/>
            <person name="Gladieux P."/>
            <person name="Hiltunen Thoren M."/>
            <person name="Johannesson H."/>
        </authorList>
    </citation>
    <scope>NUCLEOTIDE SEQUENCE</scope>
    <source>
        <strain evidence="5">CBS 508.74</strain>
    </source>
</reference>
<dbReference type="Pfam" id="PF00704">
    <property type="entry name" value="Glyco_hydro_18"/>
    <property type="match status" value="1"/>
</dbReference>
<name>A0AAN6TEI0_9PEZI</name>
<dbReference type="EMBL" id="MU853340">
    <property type="protein sequence ID" value="KAK4112964.1"/>
    <property type="molecule type" value="Genomic_DNA"/>
</dbReference>
<feature type="domain" description="GH18" evidence="4">
    <location>
        <begin position="1"/>
        <end position="177"/>
    </location>
</feature>
<evidence type="ECO:0000259" key="4">
    <source>
        <dbReference type="PROSITE" id="PS51910"/>
    </source>
</evidence>
<sequence length="908" mass="100394">MTYDFHGVWDKPETPSKWVVPLLNAHTNLTEIKGAMDLLWRNGISSDKVTLGMAFYGRAFTASSPSCLTPGCTFESGANAQLCSREVGIILNSELDQLISSRQLTPTLDEAAAVKLLTWDSNKWVAYDDGDTFALKAKFARSQCLGGLMVWTVSHDTEDAKYSQLLGNVAKRKFNAVVRRNVGDGTGEDDGYEYTAEYKQQCRWTGCNENCPSGWIRMLRKDSGARGEEYMVDETGCGGYGQHQLCCPPSQTPPTCGWYTHNNGRCANKCPDGTREIGSNAKYCHLDAMGGFSYHTYQAACCTTGTENMKLYDQCDWTAWPFCNSVNTCPGNQTIVASSWTGSGDAMCIAQSKREYCCDNNDENSQWSECAWHSDLSQSSTTQPADFCHANCPQDTVRVAMDQTGCSGGSASAECCTPNIKTISKRQSGQDAEYEYYLERFLASPICANSGIYEHWDFLGILIRDLLAFNAESYTVALVTALFWGSPTVSQKDLWNRQIAAVTQFTSLSYANLHDYLMSSEASYIYVSAGSTQGAEYIVCNLNLLASQVANWLAGKGGGGGGGGSTVTCVCVRSDCCAEEDSDCIGFDAESEFSKRGLPVSPAKELDKRGKARSYMIKLNNHNTAPITVLDYPWEAPTYPSTGQFTSPRDNAILSEAWDFDPNCPQFRPRSVSLTPVGTTSTSGFDSEHVFERNAIPKWSQNAVDGVLADRATPFKMNGVQYLVPLNFFTHTLFHIVNPQAGPAAGGAPYTDFRSRIMNALGSTQNRAVMSLVRKQMNLMKEQMWAYEDNEPVKRSLWRIGCTARMDKPQTCRKRCGTSVMSLPHSNSTMKQPPIPSSRRSSKPSERRFAPPSGFISAFSTLECTRSTILMPGWRASLRIWRPMRRSGLTDTSTTWSWWVETTPRSWL</sequence>
<dbReference type="PANTHER" id="PTHR11177">
    <property type="entry name" value="CHITINASE"/>
    <property type="match status" value="1"/>
</dbReference>
<comment type="caution">
    <text evidence="5">The sequence shown here is derived from an EMBL/GenBank/DDBJ whole genome shotgun (WGS) entry which is preliminary data.</text>
</comment>
<evidence type="ECO:0000313" key="5">
    <source>
        <dbReference type="EMBL" id="KAK4112964.1"/>
    </source>
</evidence>
<dbReference type="PANTHER" id="PTHR11177:SF333">
    <property type="entry name" value="CHITINASE"/>
    <property type="match status" value="1"/>
</dbReference>
<dbReference type="GO" id="GO:0008843">
    <property type="term" value="F:endochitinase activity"/>
    <property type="evidence" value="ECO:0007669"/>
    <property type="project" value="UniProtKB-EC"/>
</dbReference>
<reference evidence="5" key="2">
    <citation type="submission" date="2023-05" db="EMBL/GenBank/DDBJ databases">
        <authorList>
            <consortium name="Lawrence Berkeley National Laboratory"/>
            <person name="Steindorff A."/>
            <person name="Hensen N."/>
            <person name="Bonometti L."/>
            <person name="Westerberg I."/>
            <person name="Brannstrom I.O."/>
            <person name="Guillou S."/>
            <person name="Cros-Aarteil S."/>
            <person name="Calhoun S."/>
            <person name="Haridas S."/>
            <person name="Kuo A."/>
            <person name="Mondo S."/>
            <person name="Pangilinan J."/>
            <person name="Riley R."/>
            <person name="Labutti K."/>
            <person name="Andreopoulos B."/>
            <person name="Lipzen A."/>
            <person name="Chen C."/>
            <person name="Yanf M."/>
            <person name="Daum C."/>
            <person name="Ng V."/>
            <person name="Clum A."/>
            <person name="Ohm R."/>
            <person name="Martin F."/>
            <person name="Silar P."/>
            <person name="Natvig D."/>
            <person name="Lalanne C."/>
            <person name="Gautier V."/>
            <person name="Ament-Velasquez S.L."/>
            <person name="Kruys A."/>
            <person name="Hutchinson M.I."/>
            <person name="Powell A.J."/>
            <person name="Barry K."/>
            <person name="Miller A.N."/>
            <person name="Grigoriev I.V."/>
            <person name="Debuchy R."/>
            <person name="Gladieux P."/>
            <person name="Thoren M.H."/>
            <person name="Johannesson H."/>
        </authorList>
    </citation>
    <scope>NUCLEOTIDE SEQUENCE</scope>
    <source>
        <strain evidence="5">CBS 508.74</strain>
    </source>
</reference>
<organism evidence="5 6">
    <name type="scientific">Canariomyces notabilis</name>
    <dbReference type="NCBI Taxonomy" id="2074819"/>
    <lineage>
        <taxon>Eukaryota</taxon>
        <taxon>Fungi</taxon>
        <taxon>Dikarya</taxon>
        <taxon>Ascomycota</taxon>
        <taxon>Pezizomycotina</taxon>
        <taxon>Sordariomycetes</taxon>
        <taxon>Sordariomycetidae</taxon>
        <taxon>Sordariales</taxon>
        <taxon>Chaetomiaceae</taxon>
        <taxon>Canariomyces</taxon>
    </lineage>
</organism>
<dbReference type="InterPro" id="IPR029070">
    <property type="entry name" value="Chitinase_insertion_sf"/>
</dbReference>
<evidence type="ECO:0000256" key="2">
    <source>
        <dbReference type="ARBA" id="ARBA00012729"/>
    </source>
</evidence>
<dbReference type="PROSITE" id="PS51910">
    <property type="entry name" value="GH18_2"/>
    <property type="match status" value="1"/>
</dbReference>
<protein>
    <recommendedName>
        <fullName evidence="2">chitinase</fullName>
        <ecNumber evidence="2">3.2.1.14</ecNumber>
    </recommendedName>
</protein>
<accession>A0AAN6TEI0</accession>
<feature type="region of interest" description="Disordered" evidence="3">
    <location>
        <begin position="818"/>
        <end position="852"/>
    </location>
</feature>
<evidence type="ECO:0000256" key="1">
    <source>
        <dbReference type="ARBA" id="ARBA00008682"/>
    </source>
</evidence>
<dbReference type="SUPFAM" id="SSF51445">
    <property type="entry name" value="(Trans)glycosidases"/>
    <property type="match status" value="1"/>
</dbReference>